<evidence type="ECO:0000313" key="4">
    <source>
        <dbReference type="EMBL" id="TDU81775.1"/>
    </source>
</evidence>
<dbReference type="PANTHER" id="PTHR10046">
    <property type="entry name" value="ATP DEPENDENT LON PROTEASE FAMILY MEMBER"/>
    <property type="match status" value="1"/>
</dbReference>
<comment type="similarity">
    <text evidence="1">Belongs to the peptidase S16 family.</text>
</comment>
<evidence type="ECO:0000259" key="3">
    <source>
        <dbReference type="PROSITE" id="PS51786"/>
    </source>
</evidence>
<gene>
    <name evidence="4" type="ORF">EI77_01085</name>
</gene>
<dbReference type="Gene3D" id="3.30.230.10">
    <property type="match status" value="1"/>
</dbReference>
<dbReference type="GO" id="GO:0030163">
    <property type="term" value="P:protein catabolic process"/>
    <property type="evidence" value="ECO:0007669"/>
    <property type="project" value="InterPro"/>
</dbReference>
<dbReference type="PROSITE" id="PS51786">
    <property type="entry name" value="LON_PROTEOLYTIC"/>
    <property type="match status" value="1"/>
</dbReference>
<dbReference type="GO" id="GO:0004252">
    <property type="term" value="F:serine-type endopeptidase activity"/>
    <property type="evidence" value="ECO:0007669"/>
    <property type="project" value="UniProtKB-UniRule"/>
</dbReference>
<evidence type="ECO:0000256" key="1">
    <source>
        <dbReference type="PROSITE-ProRule" id="PRU01122"/>
    </source>
</evidence>
<comment type="caution">
    <text evidence="4">The sequence shown here is derived from an EMBL/GenBank/DDBJ whole genome shotgun (WGS) entry which is preliminary data.</text>
</comment>
<comment type="catalytic activity">
    <reaction evidence="1">
        <text>Hydrolysis of proteins in presence of ATP.</text>
        <dbReference type="EC" id="3.4.21.53"/>
    </reaction>
</comment>
<dbReference type="GO" id="GO:0006508">
    <property type="term" value="P:proteolysis"/>
    <property type="evidence" value="ECO:0007669"/>
    <property type="project" value="UniProtKB-KW"/>
</dbReference>
<keyword evidence="1" id="KW-0720">Serine protease</keyword>
<protein>
    <recommendedName>
        <fullName evidence="1">endopeptidase La</fullName>
        <ecNumber evidence="1">3.4.21.53</ecNumber>
    </recommendedName>
</protein>
<keyword evidence="1 4" id="KW-0645">Protease</keyword>
<dbReference type="EMBL" id="SOCA01000001">
    <property type="protein sequence ID" value="TDU81775.1"/>
    <property type="molecule type" value="Genomic_DNA"/>
</dbReference>
<evidence type="ECO:0000313" key="5">
    <source>
        <dbReference type="Proteomes" id="UP000295662"/>
    </source>
</evidence>
<keyword evidence="5" id="KW-1185">Reference proteome</keyword>
<feature type="region of interest" description="Disordered" evidence="2">
    <location>
        <begin position="311"/>
        <end position="332"/>
    </location>
</feature>
<dbReference type="GO" id="GO:0005524">
    <property type="term" value="F:ATP binding"/>
    <property type="evidence" value="ECO:0007669"/>
    <property type="project" value="InterPro"/>
</dbReference>
<dbReference type="AlphaFoldDB" id="A0A4R7SSL8"/>
<organism evidence="4 5">
    <name type="scientific">Prosthecobacter fusiformis</name>
    <dbReference type="NCBI Taxonomy" id="48464"/>
    <lineage>
        <taxon>Bacteria</taxon>
        <taxon>Pseudomonadati</taxon>
        <taxon>Verrucomicrobiota</taxon>
        <taxon>Verrucomicrobiia</taxon>
        <taxon>Verrucomicrobiales</taxon>
        <taxon>Verrucomicrobiaceae</taxon>
        <taxon>Prosthecobacter</taxon>
    </lineage>
</organism>
<reference evidence="4 5" key="1">
    <citation type="submission" date="2019-03" db="EMBL/GenBank/DDBJ databases">
        <title>Genomic Encyclopedia of Archaeal and Bacterial Type Strains, Phase II (KMG-II): from individual species to whole genera.</title>
        <authorList>
            <person name="Goeker M."/>
        </authorList>
    </citation>
    <scope>NUCLEOTIDE SEQUENCE [LARGE SCALE GENOMIC DNA]</scope>
    <source>
        <strain evidence="4 5">ATCC 25309</strain>
    </source>
</reference>
<dbReference type="InterPro" id="IPR008269">
    <property type="entry name" value="Lon_proteolytic"/>
</dbReference>
<dbReference type="OrthoDB" id="181236at2"/>
<proteinExistence type="inferred from homology"/>
<dbReference type="RefSeq" id="WP_133793695.1">
    <property type="nucleotide sequence ID" value="NZ_SOCA01000001.1"/>
</dbReference>
<dbReference type="InterPro" id="IPR027065">
    <property type="entry name" value="Lon_Prtase"/>
</dbReference>
<feature type="active site" evidence="1">
    <location>
        <position position="423"/>
    </location>
</feature>
<dbReference type="EC" id="3.4.21.53" evidence="1"/>
<name>A0A4R7SSL8_9BACT</name>
<dbReference type="InterPro" id="IPR014721">
    <property type="entry name" value="Ribsml_uS5_D2-typ_fold_subgr"/>
</dbReference>
<dbReference type="Proteomes" id="UP000295662">
    <property type="component" value="Unassembled WGS sequence"/>
</dbReference>
<feature type="domain" description="Lon proteolytic" evidence="3">
    <location>
        <begin position="355"/>
        <end position="521"/>
    </location>
</feature>
<dbReference type="GO" id="GO:0004176">
    <property type="term" value="F:ATP-dependent peptidase activity"/>
    <property type="evidence" value="ECO:0007669"/>
    <property type="project" value="UniProtKB-UniRule"/>
</dbReference>
<dbReference type="InterPro" id="IPR020568">
    <property type="entry name" value="Ribosomal_Su5_D2-typ_SF"/>
</dbReference>
<feature type="active site" evidence="1">
    <location>
        <position position="466"/>
    </location>
</feature>
<dbReference type="PRINTS" id="PR00830">
    <property type="entry name" value="ENDOLAPTASE"/>
</dbReference>
<evidence type="ECO:0000256" key="2">
    <source>
        <dbReference type="SAM" id="MobiDB-lite"/>
    </source>
</evidence>
<accession>A0A4R7SSL8</accession>
<keyword evidence="1" id="KW-0378">Hydrolase</keyword>
<dbReference type="SUPFAM" id="SSF54211">
    <property type="entry name" value="Ribosomal protein S5 domain 2-like"/>
    <property type="match status" value="1"/>
</dbReference>
<sequence>MKITVPLPWKYLAACYGLISIFSSLPAQGQVAIYKPLVFGQESFLVNSSLRLPAGSYLGSGIVTLKPENNQRSSFEISDSTTIEAAKLVVHEGAQLRVRGAVLRSCQIYAEPGAEVIIESSALDKCEIGGSTSRTGRPTSFRMTNCILQACAWTAPGNALGLEMMDCRVSDQFSTSHLLRMAVGGENTPVTLARRPTIRYTKFINCAIHPTLMLTLSQVTIENCKSISGGGPILFGEVGDTNPEVMLPVRWVNNDPPAPPKIGGGVGLQMILEPISGGCTLTAQTLDGQLMLEGMANATPKPLREALPASVTNGDMATKKDETPLPTPADKPAASTVKLKQAHVNGLLVMPLESGQEAGEVTRMNITAVPGGSSLRFTQSVGEDMDVALREVRKFLDLRHQMPTNMDLEIAFEEKYSDKDGPSAAVACALLVEAVITGKPWDPTFAVTGDMNADGSVQPIGGVAAKLRGATRGSCKIVAVPAKNERAVSDVLVMDGPAPLIAIHIFALEQFDQAVSLASVERPVPLQQGMSEFEVIKSVLMRDPRQAAAILRTPQAVARLQSVLEKAPNSLSAKYLLAYGQGRGPTTLSLSGSLEAADTNALGLVNSIQNDFKGTVSTLKQDELGGTLNRLRNLRPRLDQRVWAYVDALVDYGELVRTEVLNPSRTYAKFNELAYRARQAAALVVSSKKALMTDPGVREDLGL</sequence>
<dbReference type="Pfam" id="PF05362">
    <property type="entry name" value="Lon_C"/>
    <property type="match status" value="1"/>
</dbReference>